<evidence type="ECO:0000256" key="1">
    <source>
        <dbReference type="ARBA" id="ARBA00022729"/>
    </source>
</evidence>
<dbReference type="PANTHER" id="PTHR35037">
    <property type="entry name" value="C-TERMINAL REGION OF AIDA-LIKE PROTEIN"/>
    <property type="match status" value="1"/>
</dbReference>
<dbReference type="SMART" id="SM00869">
    <property type="entry name" value="Autotransporter"/>
    <property type="match status" value="1"/>
</dbReference>
<proteinExistence type="predicted"/>
<keyword evidence="2" id="KW-0812">Transmembrane</keyword>
<dbReference type="InterPro" id="IPR051551">
    <property type="entry name" value="Autotransporter_adhesion"/>
</dbReference>
<dbReference type="NCBIfam" id="TIGR01414">
    <property type="entry name" value="autotrans_barl"/>
    <property type="match status" value="1"/>
</dbReference>
<evidence type="ECO:0000256" key="2">
    <source>
        <dbReference type="SAM" id="Phobius"/>
    </source>
</evidence>
<gene>
    <name evidence="4" type="primary">icsA_4</name>
    <name evidence="4" type="ORF">ERS008524_03469</name>
</gene>
<dbReference type="PROSITE" id="PS51208">
    <property type="entry name" value="AUTOTRANSPORTER"/>
    <property type="match status" value="1"/>
</dbReference>
<dbReference type="EMBL" id="CGCB01000028">
    <property type="protein sequence ID" value="CFR10089.1"/>
    <property type="molecule type" value="Genomic_DNA"/>
</dbReference>
<protein>
    <submittedName>
        <fullName evidence="4">Outer membrane autotransporter</fullName>
    </submittedName>
</protein>
<name>A0AAI8ZSP6_YERFR</name>
<organism evidence="4 5">
    <name type="scientific">Yersinia frederiksenii</name>
    <dbReference type="NCBI Taxonomy" id="29484"/>
    <lineage>
        <taxon>Bacteria</taxon>
        <taxon>Pseudomonadati</taxon>
        <taxon>Pseudomonadota</taxon>
        <taxon>Gammaproteobacteria</taxon>
        <taxon>Enterobacterales</taxon>
        <taxon>Yersiniaceae</taxon>
        <taxon>Yersinia</taxon>
    </lineage>
</organism>
<feature type="transmembrane region" description="Helical" evidence="2">
    <location>
        <begin position="46"/>
        <end position="68"/>
    </location>
</feature>
<dbReference type="InterPro" id="IPR011050">
    <property type="entry name" value="Pectin_lyase_fold/virulence"/>
</dbReference>
<dbReference type="SUPFAM" id="SSF103515">
    <property type="entry name" value="Autotransporter"/>
    <property type="match status" value="1"/>
</dbReference>
<dbReference type="Pfam" id="PF03797">
    <property type="entry name" value="Autotransporter"/>
    <property type="match status" value="1"/>
</dbReference>
<dbReference type="Pfam" id="PF12951">
    <property type="entry name" value="PATR"/>
    <property type="match status" value="1"/>
</dbReference>
<dbReference type="InterPro" id="IPR005546">
    <property type="entry name" value="Autotransporte_beta"/>
</dbReference>
<feature type="domain" description="Autotransporter" evidence="3">
    <location>
        <begin position="633"/>
        <end position="916"/>
    </location>
</feature>
<dbReference type="CDD" id="cd01344">
    <property type="entry name" value="PL2_Passenger_AT"/>
    <property type="match status" value="1"/>
</dbReference>
<keyword evidence="2" id="KW-1133">Transmembrane helix</keyword>
<dbReference type="InterPro" id="IPR036709">
    <property type="entry name" value="Autotransporte_beta_dom_sf"/>
</dbReference>
<sequence>MPIYLSPIHSALSGSAADESHRNNPDLKHLLTSSVKRKSCQVHYSLFARYIVIAFLLMLIEGTTYAAVTIDGGQIMTVPGSEASPFDAGGNLTVGVTTNGELHISNGGRVSSDYGFIGYNAGATGIATVDGLGSKWNNSGVLNVGHLGSGTLIITNGGIVSDEDPGTPDIPVINAIGNLVGSTGNVTITGSGSQWINASNINVGSEGSGTLLVENGGIAIAGNDGIIGYRASSTGAVTITGPGSQWNIMAGIATGFQGNGTLNIVDGGLVSVMKNSYIGLYPTGVGVVTVSGTGSQWHNANNLTVGGDGDGTLLIENSGLVSARQIFGQGTLSLDNGTLQARASNANFISFTGAGVFELLAGGGTIDSNGFDIGANSVISGIGSLTKTGMGTLTLDSVNTYTGDTLINQGTLAVTATGNIAASHVFVATTGTLAGEGIVGSTVNAGIVAPGMSSVGSLTVAGNYTGNTGQLHIETQLGDDNSPTDHLAIMGNADGNTAVKVTNLGGLGAQTVNGINIIGVGGLAADDTFSLAGDYITADGQQAVIGGAYAYTLHASGNAATAGRDWYLFSTLDNPLEPQEPDGGSGPRYQAGVPLYEQYPQILAALNTLPTLQQRVGNHYWSQKAVSEQAPNNLDDTPWAWGRIDGQHQVTSPASSTSSSARDINVWKLQTGIDVPLHQSQDGSLLIGGVNFTYGKADADINSYFGYGSIDTSAYGLGASLTWYGNDGVYVDGQVQTLWFDSDVNSGTEGHAVANGNRGRGYATSLETGKRYSLGNGLSLTPQIQLIYSRVNFDPFSDPYGSQVSLEEGDSLRARAGVSLDKETAWVAKDGTTSRAHFYTNLDLYNEFLNGTKTRVSGVDFTARDERQSVGIGAGVTQEWQNGRYALYGNVNLLTAPHNMGNNYALGGTVGLRVSW</sequence>
<keyword evidence="2" id="KW-0472">Membrane</keyword>
<keyword evidence="1" id="KW-0732">Signal</keyword>
<dbReference type="PANTHER" id="PTHR35037:SF3">
    <property type="entry name" value="C-TERMINAL REGION OF AIDA-LIKE PROTEIN"/>
    <property type="match status" value="1"/>
</dbReference>
<evidence type="ECO:0000313" key="5">
    <source>
        <dbReference type="Proteomes" id="UP000046784"/>
    </source>
</evidence>
<accession>A0AAI8ZSP6</accession>
<dbReference type="Proteomes" id="UP000046784">
    <property type="component" value="Unassembled WGS sequence"/>
</dbReference>
<dbReference type="InterPro" id="IPR013425">
    <property type="entry name" value="Autotrns_rpt"/>
</dbReference>
<reference evidence="4 5" key="1">
    <citation type="submission" date="2015-03" db="EMBL/GenBank/DDBJ databases">
        <authorList>
            <consortium name="Pathogen Informatics"/>
            <person name="Murphy D."/>
        </authorList>
    </citation>
    <scope>NUCLEOTIDE SEQUENCE [LARGE SCALE GENOMIC DNA]</scope>
    <source>
        <strain evidence="4 5">3400/83</strain>
    </source>
</reference>
<dbReference type="GO" id="GO:0019867">
    <property type="term" value="C:outer membrane"/>
    <property type="evidence" value="ECO:0007669"/>
    <property type="project" value="InterPro"/>
</dbReference>
<dbReference type="InterPro" id="IPR012332">
    <property type="entry name" value="Autotransporter_pectin_lyase_C"/>
</dbReference>
<dbReference type="NCBIfam" id="TIGR04393">
    <property type="entry name" value="rpt_T5SS_PEPC"/>
    <property type="match status" value="4"/>
</dbReference>
<dbReference type="Gene3D" id="2.40.128.130">
    <property type="entry name" value="Autotransporter beta-domain"/>
    <property type="match status" value="1"/>
</dbReference>
<dbReference type="InterPro" id="IPR030895">
    <property type="entry name" value="T5SS_PEPC_rpt"/>
</dbReference>
<dbReference type="Gene3D" id="2.160.20.20">
    <property type="match status" value="1"/>
</dbReference>
<dbReference type="AlphaFoldDB" id="A0AAI8ZSP6"/>
<dbReference type="NCBIfam" id="TIGR02601">
    <property type="entry name" value="autotrns_rpt"/>
    <property type="match status" value="1"/>
</dbReference>
<evidence type="ECO:0000313" key="4">
    <source>
        <dbReference type="EMBL" id="CFR10089.1"/>
    </source>
</evidence>
<evidence type="ECO:0000259" key="3">
    <source>
        <dbReference type="PROSITE" id="PS51208"/>
    </source>
</evidence>
<dbReference type="SUPFAM" id="SSF51126">
    <property type="entry name" value="Pectin lyase-like"/>
    <property type="match status" value="1"/>
</dbReference>
<dbReference type="InterPro" id="IPR043990">
    <property type="entry name" value="AC_1"/>
</dbReference>
<dbReference type="InterPro" id="IPR006315">
    <property type="entry name" value="OM_autotransptr_brl_dom"/>
</dbReference>
<dbReference type="Pfam" id="PF18883">
    <property type="entry name" value="AC_1"/>
    <property type="match status" value="1"/>
</dbReference>
<comment type="caution">
    <text evidence="4">The sequence shown here is derived from an EMBL/GenBank/DDBJ whole genome shotgun (WGS) entry which is preliminary data.</text>
</comment>